<evidence type="ECO:0000313" key="4">
    <source>
        <dbReference type="EMBL" id="KAE8356136.1"/>
    </source>
</evidence>
<organism evidence="4 5">
    <name type="scientific">Aspergillus coremiiformis</name>
    <dbReference type="NCBI Taxonomy" id="138285"/>
    <lineage>
        <taxon>Eukaryota</taxon>
        <taxon>Fungi</taxon>
        <taxon>Dikarya</taxon>
        <taxon>Ascomycota</taxon>
        <taxon>Pezizomycotina</taxon>
        <taxon>Eurotiomycetes</taxon>
        <taxon>Eurotiomycetidae</taxon>
        <taxon>Eurotiales</taxon>
        <taxon>Aspergillaceae</taxon>
        <taxon>Aspergillus</taxon>
        <taxon>Aspergillus subgen. Circumdati</taxon>
    </lineage>
</organism>
<reference evidence="5" key="1">
    <citation type="submission" date="2019-04" db="EMBL/GenBank/DDBJ databases">
        <title>Friends and foes A comparative genomics studyof 23 Aspergillus species from section Flavi.</title>
        <authorList>
            <consortium name="DOE Joint Genome Institute"/>
            <person name="Kjaerbolling I."/>
            <person name="Vesth T."/>
            <person name="Frisvad J.C."/>
            <person name="Nybo J.L."/>
            <person name="Theobald S."/>
            <person name="Kildgaard S."/>
            <person name="Isbrandt T."/>
            <person name="Kuo A."/>
            <person name="Sato A."/>
            <person name="Lyhne E.K."/>
            <person name="Kogle M.E."/>
            <person name="Wiebenga A."/>
            <person name="Kun R.S."/>
            <person name="Lubbers R.J."/>
            <person name="Makela M.R."/>
            <person name="Barry K."/>
            <person name="Chovatia M."/>
            <person name="Clum A."/>
            <person name="Daum C."/>
            <person name="Haridas S."/>
            <person name="He G."/>
            <person name="LaButti K."/>
            <person name="Lipzen A."/>
            <person name="Mondo S."/>
            <person name="Riley R."/>
            <person name="Salamov A."/>
            <person name="Simmons B.A."/>
            <person name="Magnuson J.K."/>
            <person name="Henrissat B."/>
            <person name="Mortensen U.H."/>
            <person name="Larsen T.O."/>
            <person name="Devries R.P."/>
            <person name="Grigoriev I.V."/>
            <person name="Machida M."/>
            <person name="Baker S.E."/>
            <person name="Andersen M.R."/>
        </authorList>
    </citation>
    <scope>NUCLEOTIDE SEQUENCE [LARGE SCALE GENOMIC DNA]</scope>
    <source>
        <strain evidence="5">CBS 553.77</strain>
    </source>
</reference>
<feature type="binding site" evidence="1">
    <location>
        <position position="502"/>
    </location>
    <ligand>
        <name>2-oxoglutarate</name>
        <dbReference type="ChEBI" id="CHEBI:16810"/>
    </ligand>
</feature>
<dbReference type="PANTHER" id="PTHR31573">
    <property type="entry name" value="ALPHA-KETOGLUTARATE-DEPENDENT DIOXYGENASE ALKB HOMOLOG 2"/>
    <property type="match status" value="1"/>
</dbReference>
<dbReference type="Gene3D" id="2.60.120.590">
    <property type="entry name" value="Alpha-ketoglutarate-dependent dioxygenase AlkB-like"/>
    <property type="match status" value="1"/>
</dbReference>
<dbReference type="SUPFAM" id="SSF51197">
    <property type="entry name" value="Clavaminate synthase-like"/>
    <property type="match status" value="1"/>
</dbReference>
<proteinExistence type="predicted"/>
<dbReference type="InterPro" id="IPR037151">
    <property type="entry name" value="AlkB-like_sf"/>
</dbReference>
<dbReference type="GO" id="GO:0008198">
    <property type="term" value="F:ferrous iron binding"/>
    <property type="evidence" value="ECO:0007669"/>
    <property type="project" value="TreeGrafter"/>
</dbReference>
<keyword evidence="5" id="KW-1185">Reference proteome</keyword>
<feature type="binding site" evidence="1">
    <location>
        <position position="618"/>
    </location>
    <ligand>
        <name>2-oxoglutarate</name>
        <dbReference type="ChEBI" id="CHEBI:16810"/>
    </ligand>
</feature>
<feature type="domain" description="Fe2OG dioxygenase" evidence="3">
    <location>
        <begin position="484"/>
        <end position="636"/>
    </location>
</feature>
<name>A0A5N6ZGT0_9EURO</name>
<gene>
    <name evidence="4" type="ORF">BDV28DRAFT_161812</name>
</gene>
<feature type="non-terminal residue" evidence="4">
    <location>
        <position position="1"/>
    </location>
</feature>
<dbReference type="EMBL" id="ML739042">
    <property type="protein sequence ID" value="KAE8356136.1"/>
    <property type="molecule type" value="Genomic_DNA"/>
</dbReference>
<dbReference type="InterPro" id="IPR032852">
    <property type="entry name" value="ALKBH2"/>
</dbReference>
<dbReference type="Proteomes" id="UP000327118">
    <property type="component" value="Unassembled WGS sequence"/>
</dbReference>
<dbReference type="InterPro" id="IPR005123">
    <property type="entry name" value="Oxoglu/Fe-dep_dioxygenase_dom"/>
</dbReference>
<sequence>AGPVKSRRISGARKAHPKVSASLPTIPAEEDPPAWANYRSEMGDALPWFRAVQGGIYHKDGVCWGVLVDADSGDRSYIDDEVVITRIGGGCTKDADGNLVHIRDQDMKDAMVKSVFNSMEQKIPVGIIVGHHNTVLKTKVPHPFNVLDYFRVAHVWFEIADGFKAAKVRFEKLDLSTKSWWAAKGALPPTPLEDRDFQSRPESTQCCGCGHSSFKIYNQGWMCLDPSCDLFFTMGGSVAPTTLTYTQEFLNYRMTPDASIEPHHSLIPDLLSTLDEDDTSTTTCRVAWKGIVCPQCHKCISRRFWEGWKCSDSYTPTSHTCTFEKMFKMHPVSMRSVIDSLEISPRKRALIADDKFMTPTVNDVDLAPYRMLVYNLAGVGHITHLVSNREINGRPNGPNAMFQQLQQAKLGLERYPLSQSVVGGTLTAHFAANYVSCLGMPYKYVAPVNSKAFSEAPDVVLHALGRLKWATENAVRWAGGKALPPNEMLVLGYMEAQKIGYHDDGESSLGPTIATMSLGARSTMLVRMKSKYFNGRSKGGVVLKEDPVIQGCALQPERKALKTAIEKGELNEENYAEEYQRIWKKHRYLEAKPCIKLELNHGDLVVMHDEKLQKYYEHSVIPENKLRYALTARHIKADYVDSAEAHKGNFQLEGDQVYDGK</sequence>
<dbReference type="PROSITE" id="PS51471">
    <property type="entry name" value="FE2OG_OXY"/>
    <property type="match status" value="1"/>
</dbReference>
<dbReference type="InterPro" id="IPR027450">
    <property type="entry name" value="AlkB-like"/>
</dbReference>
<feature type="binding site" evidence="1">
    <location>
        <position position="493"/>
    </location>
    <ligand>
        <name>2-oxoglutarate</name>
        <dbReference type="ChEBI" id="CHEBI:16810"/>
    </ligand>
</feature>
<dbReference type="AlphaFoldDB" id="A0A5N6ZGT0"/>
<dbReference type="OrthoDB" id="2163491at2759"/>
<feature type="compositionally biased region" description="Basic residues" evidence="2">
    <location>
        <begin position="1"/>
        <end position="17"/>
    </location>
</feature>
<dbReference type="PANTHER" id="PTHR31573:SF4">
    <property type="entry name" value="FE2OG DIOXYGENASE DOMAIN-CONTAINING PROTEIN"/>
    <property type="match status" value="1"/>
</dbReference>
<dbReference type="GO" id="GO:0006307">
    <property type="term" value="P:DNA alkylation repair"/>
    <property type="evidence" value="ECO:0007669"/>
    <property type="project" value="TreeGrafter"/>
</dbReference>
<accession>A0A5N6ZGT0</accession>
<evidence type="ECO:0000256" key="1">
    <source>
        <dbReference type="PIRSR" id="PIRSR632852-1"/>
    </source>
</evidence>
<evidence type="ECO:0000313" key="5">
    <source>
        <dbReference type="Proteomes" id="UP000327118"/>
    </source>
</evidence>
<dbReference type="GO" id="GO:0035516">
    <property type="term" value="F:broad specificity oxidative DNA demethylase activity"/>
    <property type="evidence" value="ECO:0007669"/>
    <property type="project" value="TreeGrafter"/>
</dbReference>
<protein>
    <submittedName>
        <fullName evidence="4">2OG-Fe(II) oxygenase superfamily-domain-containing protein</fullName>
    </submittedName>
</protein>
<evidence type="ECO:0000256" key="2">
    <source>
        <dbReference type="SAM" id="MobiDB-lite"/>
    </source>
</evidence>
<dbReference type="GO" id="GO:0051747">
    <property type="term" value="F:cytosine C-5 DNA demethylase activity"/>
    <property type="evidence" value="ECO:0007669"/>
    <property type="project" value="TreeGrafter"/>
</dbReference>
<dbReference type="Pfam" id="PF13532">
    <property type="entry name" value="2OG-FeII_Oxy_2"/>
    <property type="match status" value="1"/>
</dbReference>
<feature type="region of interest" description="Disordered" evidence="2">
    <location>
        <begin position="1"/>
        <end position="27"/>
    </location>
</feature>
<evidence type="ECO:0000259" key="3">
    <source>
        <dbReference type="PROSITE" id="PS51471"/>
    </source>
</evidence>